<name>A0A7U9PVB2_9CHLR</name>
<dbReference type="PANTHER" id="PTHR30349">
    <property type="entry name" value="PHAGE INTEGRASE-RELATED"/>
    <property type="match status" value="1"/>
</dbReference>
<dbReference type="Pfam" id="PF00589">
    <property type="entry name" value="Phage_integrase"/>
    <property type="match status" value="1"/>
</dbReference>
<evidence type="ECO:0000259" key="6">
    <source>
        <dbReference type="PROSITE" id="PS51898"/>
    </source>
</evidence>
<dbReference type="GO" id="GO:0006310">
    <property type="term" value="P:DNA recombination"/>
    <property type="evidence" value="ECO:0007669"/>
    <property type="project" value="UniProtKB-KW"/>
</dbReference>
<dbReference type="PROSITE" id="PS51900">
    <property type="entry name" value="CB"/>
    <property type="match status" value="1"/>
</dbReference>
<sequence length="314" mass="36511">MNNQISLNQAISLFLEAKKAQCLSQNTMIDYERTLRNFQQFLESDPPIDSITTTDVRRFLNSLSHLSKKSLRNVYIGLSSLWTWLIEEEYTNIHLIRKIKPPKPEIRAIEPYTYEELQRMFSVLHRSREFNIPGKRPFTIAKPNPLRNYAILLVLLDTGIRNSELCNLKVCDFNPSHPSSIKVFGKGAKERVVPISEVTLQAIQDYLQKERGNYTEDDFLFVVDDENKPFRPDTLHRVIKRICQQAGVRRTHLVHRFRHTFAVNFLKKTHNPYALQRILGHQSLDIVKRYLALVDADVFEAHAEASPVMNLIAK</sequence>
<keyword evidence="2" id="KW-0229">DNA integration</keyword>
<evidence type="ECO:0000259" key="7">
    <source>
        <dbReference type="PROSITE" id="PS51900"/>
    </source>
</evidence>
<dbReference type="Proteomes" id="UP000253922">
    <property type="component" value="Unassembled WGS sequence"/>
</dbReference>
<keyword evidence="9" id="KW-1185">Reference proteome</keyword>
<dbReference type="AlphaFoldDB" id="A0A7U9PVB2"/>
<dbReference type="RefSeq" id="WP_062196477.1">
    <property type="nucleotide sequence ID" value="NZ_DF967967.1"/>
</dbReference>
<dbReference type="InterPro" id="IPR050090">
    <property type="entry name" value="Tyrosine_recombinase_XerCD"/>
</dbReference>
<evidence type="ECO:0000313" key="8">
    <source>
        <dbReference type="EMBL" id="GAP08690.1"/>
    </source>
</evidence>
<feature type="domain" description="Tyr recombinase" evidence="6">
    <location>
        <begin position="107"/>
        <end position="303"/>
    </location>
</feature>
<dbReference type="InterPro" id="IPR002104">
    <property type="entry name" value="Integrase_catalytic"/>
</dbReference>
<evidence type="ECO:0000313" key="9">
    <source>
        <dbReference type="Proteomes" id="UP000253922"/>
    </source>
</evidence>
<dbReference type="Pfam" id="PF02899">
    <property type="entry name" value="Phage_int_SAM_1"/>
    <property type="match status" value="1"/>
</dbReference>
<proteinExistence type="inferred from homology"/>
<reference evidence="9" key="1">
    <citation type="submission" date="2015-07" db="EMBL/GenBank/DDBJ databases">
        <title>Draft Genome Sequences of Anaerolinea thermolimosa IMO-1, Bellilinea caldifistulae GOMI-1, Leptolinea tardivitalis YMTK-2, Levilinea saccharolytica KIBI-1,Longilinea arvoryzae KOME-1, Previously Described as Members of the Anaerolineaceae (Chloroflexi).</title>
        <authorList>
            <person name="Sekiguchi Y."/>
            <person name="Ohashi A."/>
            <person name="Matsuura N."/>
            <person name="Tourlousse M.D."/>
        </authorList>
    </citation>
    <scope>NUCLEOTIDE SEQUENCE [LARGE SCALE GENOMIC DNA]</scope>
    <source>
        <strain evidence="9">IMO-1</strain>
    </source>
</reference>
<dbReference type="OrthoDB" id="144173at2"/>
<keyword evidence="4" id="KW-0233">DNA recombination</keyword>
<dbReference type="SUPFAM" id="SSF56349">
    <property type="entry name" value="DNA breaking-rejoining enzymes"/>
    <property type="match status" value="1"/>
</dbReference>
<dbReference type="EMBL" id="DF967967">
    <property type="protein sequence ID" value="GAP08690.1"/>
    <property type="molecule type" value="Genomic_DNA"/>
</dbReference>
<evidence type="ECO:0000256" key="1">
    <source>
        <dbReference type="ARBA" id="ARBA00008857"/>
    </source>
</evidence>
<dbReference type="GO" id="GO:0015074">
    <property type="term" value="P:DNA integration"/>
    <property type="evidence" value="ECO:0007669"/>
    <property type="project" value="UniProtKB-KW"/>
</dbReference>
<comment type="similarity">
    <text evidence="1">Belongs to the 'phage' integrase family.</text>
</comment>
<dbReference type="PROSITE" id="PS51898">
    <property type="entry name" value="TYR_RECOMBINASE"/>
    <property type="match status" value="1"/>
</dbReference>
<keyword evidence="3 5" id="KW-0238">DNA-binding</keyword>
<evidence type="ECO:0000256" key="4">
    <source>
        <dbReference type="ARBA" id="ARBA00023172"/>
    </source>
</evidence>
<evidence type="ECO:0000256" key="2">
    <source>
        <dbReference type="ARBA" id="ARBA00022908"/>
    </source>
</evidence>
<evidence type="ECO:0000256" key="5">
    <source>
        <dbReference type="PROSITE-ProRule" id="PRU01248"/>
    </source>
</evidence>
<feature type="domain" description="Core-binding (CB)" evidence="7">
    <location>
        <begin position="5"/>
        <end position="86"/>
    </location>
</feature>
<dbReference type="GO" id="GO:0003677">
    <property type="term" value="F:DNA binding"/>
    <property type="evidence" value="ECO:0007669"/>
    <property type="project" value="UniProtKB-UniRule"/>
</dbReference>
<dbReference type="InterPro" id="IPR044068">
    <property type="entry name" value="CB"/>
</dbReference>
<dbReference type="InterPro" id="IPR010998">
    <property type="entry name" value="Integrase_recombinase_N"/>
</dbReference>
<organism evidence="8 9">
    <name type="scientific">Anaerolinea thermolimosa</name>
    <dbReference type="NCBI Taxonomy" id="229919"/>
    <lineage>
        <taxon>Bacteria</taxon>
        <taxon>Bacillati</taxon>
        <taxon>Chloroflexota</taxon>
        <taxon>Anaerolineae</taxon>
        <taxon>Anaerolineales</taxon>
        <taxon>Anaerolineaceae</taxon>
        <taxon>Anaerolinea</taxon>
    </lineage>
</organism>
<protein>
    <submittedName>
        <fullName evidence="8">Site-specific recombinase XerD</fullName>
    </submittedName>
</protein>
<dbReference type="InterPro" id="IPR004107">
    <property type="entry name" value="Integrase_SAM-like_N"/>
</dbReference>
<gene>
    <name evidence="8" type="ORF">ATHL_03597</name>
</gene>
<dbReference type="Gene3D" id="1.10.443.10">
    <property type="entry name" value="Intergrase catalytic core"/>
    <property type="match status" value="1"/>
</dbReference>
<accession>A0A7U9PVB2</accession>
<evidence type="ECO:0000256" key="3">
    <source>
        <dbReference type="ARBA" id="ARBA00023125"/>
    </source>
</evidence>
<dbReference type="InterPro" id="IPR011010">
    <property type="entry name" value="DNA_brk_join_enz"/>
</dbReference>
<dbReference type="PANTHER" id="PTHR30349:SF41">
    <property type="entry name" value="INTEGRASE_RECOMBINASE PROTEIN MJ0367-RELATED"/>
    <property type="match status" value="1"/>
</dbReference>
<dbReference type="InterPro" id="IPR013762">
    <property type="entry name" value="Integrase-like_cat_sf"/>
</dbReference>
<dbReference type="Gene3D" id="1.10.150.130">
    <property type="match status" value="1"/>
</dbReference>